<dbReference type="GO" id="GO:0140359">
    <property type="term" value="F:ABC-type transporter activity"/>
    <property type="evidence" value="ECO:0007669"/>
    <property type="project" value="InterPro"/>
</dbReference>
<evidence type="ECO:0000256" key="3">
    <source>
        <dbReference type="ARBA" id="ARBA00022989"/>
    </source>
</evidence>
<feature type="domain" description="ABC-2 type transporter transmembrane" evidence="6">
    <location>
        <begin position="13"/>
        <end position="185"/>
    </location>
</feature>
<feature type="transmembrane region" description="Helical" evidence="5">
    <location>
        <begin position="24"/>
        <end position="43"/>
    </location>
</feature>
<proteinExistence type="predicted"/>
<dbReference type="PANTHER" id="PTHR43229">
    <property type="entry name" value="NODULATION PROTEIN J"/>
    <property type="match status" value="1"/>
</dbReference>
<evidence type="ECO:0000313" key="8">
    <source>
        <dbReference type="EMBL" id="SJK85623.1"/>
    </source>
</evidence>
<sequence length="249" mass="28095">MNLKFIFTFAWYYGVKVIVRGPSYIIASLVTPLTLLFVVYVLTQGALVQYAVVGGMITLIASIGLQSAGDATFMRLQLRIQEMYVASEVTPIDYMLSMTLSFLAFSIPGIVVYSFLGSYYHLYNIFTALYMLFLIFILILSTSAISFIISSLVNHVRNIWGITSILSIVMTVIPPTFYPYTYLLGKFGQNGLIYALSLSPATPAAVSAQIFFGLEPWNYNEFITMVIIMLIETIVYFAIAKYLTRWREH</sequence>
<feature type="transmembrane region" description="Helical" evidence="5">
    <location>
        <begin position="128"/>
        <end position="153"/>
    </location>
</feature>
<dbReference type="AlphaFoldDB" id="A0A1N5WMP5"/>
<feature type="transmembrane region" description="Helical" evidence="5">
    <location>
        <begin position="159"/>
        <end position="180"/>
    </location>
</feature>
<dbReference type="Proteomes" id="UP000187822">
    <property type="component" value="Chromosome I"/>
</dbReference>
<reference evidence="7 10" key="1">
    <citation type="submission" date="2016-04" db="EMBL/GenBank/DDBJ databases">
        <authorList>
            <person name="Evans L.H."/>
            <person name="Alamgir A."/>
            <person name="Owens N."/>
            <person name="Weber N.D."/>
            <person name="Virtaneva K."/>
            <person name="Barbian K."/>
            <person name="Babar A."/>
            <person name="Rosenke K."/>
        </authorList>
    </citation>
    <scope>NUCLEOTIDE SEQUENCE [LARGE SCALE GENOMIC DNA]</scope>
    <source>
        <strain evidence="7">S5</strain>
        <strain evidence="10">S5(T) (JCM 30642 \VKM B-2941)</strain>
    </source>
</reference>
<dbReference type="KEGG" id="cdiv:CPM_1846"/>
<reference evidence="8" key="2">
    <citation type="submission" date="2016-06" db="EMBL/GenBank/DDBJ databases">
        <authorList>
            <person name="Olsen C.W."/>
            <person name="Carey S."/>
            <person name="Hinshaw L."/>
            <person name="Karasin A.I."/>
        </authorList>
    </citation>
    <scope>NUCLEOTIDE SEQUENCE [LARGE SCALE GENOMIC DNA]</scope>
    <source>
        <strain evidence="8">PM4</strain>
    </source>
</reference>
<dbReference type="STRING" id="1673428.CPM_1846"/>
<protein>
    <submittedName>
        <fullName evidence="7">ABC transporter permease</fullName>
    </submittedName>
</protein>
<dbReference type="EMBL" id="LT719092">
    <property type="protein sequence ID" value="SJK85623.1"/>
    <property type="molecule type" value="Genomic_DNA"/>
</dbReference>
<evidence type="ECO:0000259" key="6">
    <source>
        <dbReference type="Pfam" id="PF01061"/>
    </source>
</evidence>
<organism evidence="7 10">
    <name type="scientific">Cuniculiplasma divulgatum</name>
    <dbReference type="NCBI Taxonomy" id="1673428"/>
    <lineage>
        <taxon>Archaea</taxon>
        <taxon>Methanobacteriati</taxon>
        <taxon>Thermoplasmatota</taxon>
        <taxon>Thermoplasmata</taxon>
        <taxon>Thermoplasmatales</taxon>
        <taxon>Cuniculiplasmataceae</taxon>
        <taxon>Cuniculiplasma</taxon>
    </lineage>
</organism>
<evidence type="ECO:0000313" key="9">
    <source>
        <dbReference type="Proteomes" id="UP000187822"/>
    </source>
</evidence>
<feature type="transmembrane region" description="Helical" evidence="5">
    <location>
        <begin position="192"/>
        <end position="210"/>
    </location>
</feature>
<comment type="subcellular location">
    <subcellularLocation>
        <location evidence="1">Membrane</location>
        <topology evidence="1">Multi-pass membrane protein</topology>
    </subcellularLocation>
</comment>
<evidence type="ECO:0000313" key="7">
    <source>
        <dbReference type="EMBL" id="SIM86581.1"/>
    </source>
</evidence>
<evidence type="ECO:0000256" key="1">
    <source>
        <dbReference type="ARBA" id="ARBA00004141"/>
    </source>
</evidence>
<feature type="transmembrane region" description="Helical" evidence="5">
    <location>
        <begin position="222"/>
        <end position="243"/>
    </location>
</feature>
<keyword evidence="9" id="KW-1185">Reference proteome</keyword>
<dbReference type="GO" id="GO:0016020">
    <property type="term" value="C:membrane"/>
    <property type="evidence" value="ECO:0007669"/>
    <property type="project" value="UniProtKB-SubCell"/>
</dbReference>
<keyword evidence="2 5" id="KW-0812">Transmembrane</keyword>
<dbReference type="Pfam" id="PF01061">
    <property type="entry name" value="ABC2_membrane"/>
    <property type="match status" value="1"/>
</dbReference>
<feature type="transmembrane region" description="Helical" evidence="5">
    <location>
        <begin position="50"/>
        <end position="74"/>
    </location>
</feature>
<dbReference type="InterPro" id="IPR013525">
    <property type="entry name" value="ABC2_TM"/>
</dbReference>
<dbReference type="OrthoDB" id="97972at2157"/>
<dbReference type="Proteomes" id="UP000195607">
    <property type="component" value="Chromosome I"/>
</dbReference>
<evidence type="ECO:0000256" key="4">
    <source>
        <dbReference type="ARBA" id="ARBA00023136"/>
    </source>
</evidence>
<keyword evidence="3 5" id="KW-1133">Transmembrane helix</keyword>
<dbReference type="EMBL" id="LT671858">
    <property type="protein sequence ID" value="SIM86581.1"/>
    <property type="molecule type" value="Genomic_DNA"/>
</dbReference>
<name>A0A1N5WMP5_9ARCH</name>
<reference evidence="9" key="3">
    <citation type="submission" date="2016-06" db="EMBL/GenBank/DDBJ databases">
        <authorList>
            <person name="Toshchakov V.S."/>
        </authorList>
    </citation>
    <scope>NUCLEOTIDE SEQUENCE [LARGE SCALE GENOMIC DNA]</scope>
    <source>
        <strain>PM4 (JCM 30641</strain>
        <strain evidence="9">\VKM B-2940)</strain>
    </source>
</reference>
<keyword evidence="4 5" id="KW-0472">Membrane</keyword>
<feature type="transmembrane region" description="Helical" evidence="5">
    <location>
        <begin position="94"/>
        <end position="116"/>
    </location>
</feature>
<dbReference type="PANTHER" id="PTHR43229:SF3">
    <property type="entry name" value="ABC-TYPE MULTIDRUG TRANSPORT SYSTEM, PERMEASE COMPONENT"/>
    <property type="match status" value="1"/>
</dbReference>
<gene>
    <name evidence="8" type="ORF">CPM_1846</name>
    <name evidence="7" type="ORF">CSP5_1907</name>
</gene>
<dbReference type="InterPro" id="IPR051784">
    <property type="entry name" value="Nod_factor_ABC_transporter"/>
</dbReference>
<evidence type="ECO:0000313" key="10">
    <source>
        <dbReference type="Proteomes" id="UP000195607"/>
    </source>
</evidence>
<evidence type="ECO:0000256" key="5">
    <source>
        <dbReference type="SAM" id="Phobius"/>
    </source>
</evidence>
<evidence type="ECO:0000256" key="2">
    <source>
        <dbReference type="ARBA" id="ARBA00022692"/>
    </source>
</evidence>
<accession>A0A1N5WMP5</accession>